<proteinExistence type="predicted"/>
<dbReference type="AlphaFoldDB" id="A0A9Q8P9C6"/>
<evidence type="ECO:0000256" key="1">
    <source>
        <dbReference type="SAM" id="MobiDB-lite"/>
    </source>
</evidence>
<dbReference type="OrthoDB" id="3483554at2759"/>
<dbReference type="KEGG" id="ffu:CLAFUR5_06289"/>
<gene>
    <name evidence="2" type="ORF">CLAFUR5_06289</name>
</gene>
<evidence type="ECO:0000313" key="3">
    <source>
        <dbReference type="Proteomes" id="UP000756132"/>
    </source>
</evidence>
<accession>A0A9Q8P9C6</accession>
<keyword evidence="3" id="KW-1185">Reference proteome</keyword>
<reference evidence="2" key="2">
    <citation type="journal article" date="2022" name="Microb. Genom.">
        <title>A chromosome-scale genome assembly of the tomato pathogen Cladosporium fulvum reveals a compartmentalized genome architecture and the presence of a dispensable chromosome.</title>
        <authorList>
            <person name="Zaccaron A.Z."/>
            <person name="Chen L.H."/>
            <person name="Samaras A."/>
            <person name="Stergiopoulos I."/>
        </authorList>
    </citation>
    <scope>NUCLEOTIDE SEQUENCE</scope>
    <source>
        <strain evidence="2">Race5_Kim</strain>
    </source>
</reference>
<feature type="region of interest" description="Disordered" evidence="1">
    <location>
        <begin position="104"/>
        <end position="130"/>
    </location>
</feature>
<dbReference type="GeneID" id="71986167"/>
<dbReference type="EMBL" id="CP090167">
    <property type="protein sequence ID" value="UJO18150.1"/>
    <property type="molecule type" value="Genomic_DNA"/>
</dbReference>
<sequence>MSRTLTSEITGPTTTSLPVPLGEVVDIWSWAKLQSNPDWYEKIVKPAVEQHRTKYYEKIAESAVARQAISSAAKAVTCTQLPGSGHKPSDYIWHSPYHASVRPSLDDGFSGGSNDDFDPDNGYDSDSSYERVCEENGADDIIKMLEDL</sequence>
<reference evidence="2" key="1">
    <citation type="submission" date="2021-12" db="EMBL/GenBank/DDBJ databases">
        <authorList>
            <person name="Zaccaron A."/>
            <person name="Stergiopoulos I."/>
        </authorList>
    </citation>
    <scope>NUCLEOTIDE SEQUENCE</scope>
    <source>
        <strain evidence="2">Race5_Kim</strain>
    </source>
</reference>
<dbReference type="Proteomes" id="UP000756132">
    <property type="component" value="Chromosome 5"/>
</dbReference>
<dbReference type="RefSeq" id="XP_047762516.1">
    <property type="nucleotide sequence ID" value="XM_047905437.1"/>
</dbReference>
<protein>
    <submittedName>
        <fullName evidence="2">Uncharacterized protein</fullName>
    </submittedName>
</protein>
<evidence type="ECO:0000313" key="2">
    <source>
        <dbReference type="EMBL" id="UJO18150.1"/>
    </source>
</evidence>
<organism evidence="2 3">
    <name type="scientific">Passalora fulva</name>
    <name type="common">Tomato leaf mold</name>
    <name type="synonym">Cladosporium fulvum</name>
    <dbReference type="NCBI Taxonomy" id="5499"/>
    <lineage>
        <taxon>Eukaryota</taxon>
        <taxon>Fungi</taxon>
        <taxon>Dikarya</taxon>
        <taxon>Ascomycota</taxon>
        <taxon>Pezizomycotina</taxon>
        <taxon>Dothideomycetes</taxon>
        <taxon>Dothideomycetidae</taxon>
        <taxon>Mycosphaerellales</taxon>
        <taxon>Mycosphaerellaceae</taxon>
        <taxon>Fulvia</taxon>
    </lineage>
</organism>
<name>A0A9Q8P9C6_PASFU</name>